<reference evidence="1 2" key="1">
    <citation type="journal article" date="2015" name="Sci. Rep.">
        <title>Unraveling adaptation of Pontibacter korlensis to radiation and infertility in desert through complete genome and comparative transcriptomic analysis.</title>
        <authorList>
            <person name="Dai J."/>
            <person name="Dai W."/>
            <person name="Qiu C."/>
            <person name="Yang Z."/>
            <person name="Zhang Y."/>
            <person name="Zhou M."/>
            <person name="Zhang L."/>
            <person name="Fang C."/>
            <person name="Gao Q."/>
            <person name="Yang Q."/>
            <person name="Li X."/>
            <person name="Wang Z."/>
            <person name="Wang Z."/>
            <person name="Jia Z."/>
            <person name="Chen X."/>
        </authorList>
    </citation>
    <scope>NUCLEOTIDE SEQUENCE [LARGE SCALE GENOMIC DNA]</scope>
    <source>
        <strain evidence="1 2">X14-1T</strain>
    </source>
</reference>
<evidence type="ECO:0000313" key="2">
    <source>
        <dbReference type="Proteomes" id="UP000033109"/>
    </source>
</evidence>
<dbReference type="RefSeq" id="WP_046313054.1">
    <property type="nucleotide sequence ID" value="NZ_CBCSCY010000015.1"/>
</dbReference>
<dbReference type="EMBL" id="CP009621">
    <property type="protein sequence ID" value="AKD04967.1"/>
    <property type="molecule type" value="Genomic_DNA"/>
</dbReference>
<dbReference type="OrthoDB" id="949867at2"/>
<keyword evidence="2" id="KW-1185">Reference proteome</keyword>
<evidence type="ECO:0000313" key="1">
    <source>
        <dbReference type="EMBL" id="AKD04967.1"/>
    </source>
</evidence>
<dbReference type="Proteomes" id="UP000033109">
    <property type="component" value="Chromosome"/>
</dbReference>
<accession>A0A0E3UYA4</accession>
<gene>
    <name evidence="1" type="ORF">PKOR_20075</name>
</gene>
<name>A0A0E3UYA4_9BACT</name>
<dbReference type="AlphaFoldDB" id="A0A0E3UYA4"/>
<organism evidence="1 2">
    <name type="scientific">Pontibacter korlensis</name>
    <dbReference type="NCBI Taxonomy" id="400092"/>
    <lineage>
        <taxon>Bacteria</taxon>
        <taxon>Pseudomonadati</taxon>
        <taxon>Bacteroidota</taxon>
        <taxon>Cytophagia</taxon>
        <taxon>Cytophagales</taxon>
        <taxon>Hymenobacteraceae</taxon>
        <taxon>Pontibacter</taxon>
    </lineage>
</organism>
<protein>
    <submittedName>
        <fullName evidence="1">Uncharacterized protein</fullName>
    </submittedName>
</protein>
<sequence length="188" mass="20908">MRNSLKSLLLGITLLSSISSCDKDSELSLPPATQDGRNTLGFKANGKIWVNHGDICNWSVCEDNVVEGRLHKNVDGSYTLVLQAYYNNKSKNISQLFTLTAYQVSKPGTYTLTDAHEDHTSLVIDSLKNNFYHTGAPDSEMTLRVTRLDTVNHVVSGTFEGRLGHYNDAAKTITITDGRFDTKLTYSW</sequence>
<dbReference type="KEGG" id="pko:PKOR_20075"/>
<dbReference type="HOGENOM" id="CLU_109826_1_0_10"/>
<proteinExistence type="predicted"/>
<dbReference type="PATRIC" id="fig|400092.3.peg.4397"/>
<dbReference type="PROSITE" id="PS51257">
    <property type="entry name" value="PROKAR_LIPOPROTEIN"/>
    <property type="match status" value="1"/>
</dbReference>